<accession>A0A4Y2CLH0</accession>
<dbReference type="OrthoDB" id="6407637at2759"/>
<reference evidence="1 2" key="1">
    <citation type="journal article" date="2019" name="Sci. Rep.">
        <title>Orb-weaving spider Araneus ventricosus genome elucidates the spidroin gene catalogue.</title>
        <authorList>
            <person name="Kono N."/>
            <person name="Nakamura H."/>
            <person name="Ohtoshi R."/>
            <person name="Moran D.A.P."/>
            <person name="Shinohara A."/>
            <person name="Yoshida Y."/>
            <person name="Fujiwara M."/>
            <person name="Mori M."/>
            <person name="Tomita M."/>
            <person name="Arakawa K."/>
        </authorList>
    </citation>
    <scope>NUCLEOTIDE SEQUENCE [LARGE SCALE GENOMIC DNA]</scope>
</reference>
<keyword evidence="2" id="KW-1185">Reference proteome</keyword>
<name>A0A4Y2CLH0_ARAVE</name>
<dbReference type="AlphaFoldDB" id="A0A4Y2CLH0"/>
<evidence type="ECO:0000313" key="1">
    <source>
        <dbReference type="EMBL" id="GBM04587.1"/>
    </source>
</evidence>
<evidence type="ECO:0000313" key="2">
    <source>
        <dbReference type="Proteomes" id="UP000499080"/>
    </source>
</evidence>
<dbReference type="EMBL" id="BGPR01000204">
    <property type="protein sequence ID" value="GBM04587.1"/>
    <property type="molecule type" value="Genomic_DNA"/>
</dbReference>
<sequence>MGKKLNAVHQDRLWTDACRKFDDQRREWWQKYGNSNGLKPYDLDSCCNKTCQPKSCECTKKIKVPKMATETSYMKDFPDYTRQLCPPVSESRLDDCTVCGCKHFIPAKKAHDICTYDHCS</sequence>
<organism evidence="1 2">
    <name type="scientific">Araneus ventricosus</name>
    <name type="common">Orbweaver spider</name>
    <name type="synonym">Epeira ventricosa</name>
    <dbReference type="NCBI Taxonomy" id="182803"/>
    <lineage>
        <taxon>Eukaryota</taxon>
        <taxon>Metazoa</taxon>
        <taxon>Ecdysozoa</taxon>
        <taxon>Arthropoda</taxon>
        <taxon>Chelicerata</taxon>
        <taxon>Arachnida</taxon>
        <taxon>Araneae</taxon>
        <taxon>Araneomorphae</taxon>
        <taxon>Entelegynae</taxon>
        <taxon>Araneoidea</taxon>
        <taxon>Araneidae</taxon>
        <taxon>Araneus</taxon>
    </lineage>
</organism>
<dbReference type="Proteomes" id="UP000499080">
    <property type="component" value="Unassembled WGS sequence"/>
</dbReference>
<gene>
    <name evidence="1" type="ORF">AVEN_93985_1</name>
</gene>
<protein>
    <submittedName>
        <fullName evidence="1">Uncharacterized protein</fullName>
    </submittedName>
</protein>
<proteinExistence type="predicted"/>
<comment type="caution">
    <text evidence="1">The sequence shown here is derived from an EMBL/GenBank/DDBJ whole genome shotgun (WGS) entry which is preliminary data.</text>
</comment>